<evidence type="ECO:0000256" key="8">
    <source>
        <dbReference type="ARBA" id="ARBA00036943"/>
    </source>
</evidence>
<evidence type="ECO:0000256" key="7">
    <source>
        <dbReference type="ARBA" id="ARBA00023242"/>
    </source>
</evidence>
<evidence type="ECO:0000256" key="11">
    <source>
        <dbReference type="SAM" id="MobiDB-lite"/>
    </source>
</evidence>
<evidence type="ECO:0000259" key="12">
    <source>
        <dbReference type="Pfam" id="PF01416"/>
    </source>
</evidence>
<dbReference type="GO" id="GO:0006397">
    <property type="term" value="P:mRNA processing"/>
    <property type="evidence" value="ECO:0007669"/>
    <property type="project" value="UniProtKB-KW"/>
</dbReference>
<keyword evidence="6" id="KW-0413">Isomerase</keyword>
<dbReference type="PANTHER" id="PTHR11142">
    <property type="entry name" value="PSEUDOURIDYLATE SYNTHASE"/>
    <property type="match status" value="1"/>
</dbReference>
<proteinExistence type="inferred from homology"/>
<feature type="binding site" evidence="10">
    <location>
        <position position="241"/>
    </location>
    <ligand>
        <name>substrate</name>
    </ligand>
</feature>
<accession>A0AAV8A0M9</accession>
<dbReference type="InterPro" id="IPR001406">
    <property type="entry name" value="PsdUridine_synth_TruA"/>
</dbReference>
<evidence type="ECO:0000313" key="14">
    <source>
        <dbReference type="Proteomes" id="UP001146793"/>
    </source>
</evidence>
<name>A0AAV8A0M9_9EUKA</name>
<dbReference type="GO" id="GO:0031119">
    <property type="term" value="P:tRNA pseudouridine synthesis"/>
    <property type="evidence" value="ECO:0007669"/>
    <property type="project" value="InterPro"/>
</dbReference>
<evidence type="ECO:0000256" key="2">
    <source>
        <dbReference type="ARBA" id="ARBA00004123"/>
    </source>
</evidence>
<feature type="compositionally biased region" description="Basic residues" evidence="11">
    <location>
        <begin position="44"/>
        <end position="69"/>
    </location>
</feature>
<dbReference type="FunFam" id="3.30.70.660:FF:000002">
    <property type="entry name" value="tRNA pseudouridine synthase"/>
    <property type="match status" value="1"/>
</dbReference>
<feature type="compositionally biased region" description="Basic and acidic residues" evidence="11">
    <location>
        <begin position="28"/>
        <end position="43"/>
    </location>
</feature>
<protein>
    <submittedName>
        <fullName evidence="13">tRNA pseudouridine synthase a</fullName>
    </submittedName>
</protein>
<feature type="compositionally biased region" description="Polar residues" evidence="11">
    <location>
        <begin position="78"/>
        <end position="90"/>
    </location>
</feature>
<comment type="similarity">
    <text evidence="3">Belongs to the tRNA pseudouridine synthase TruA family.</text>
</comment>
<comment type="catalytic activity">
    <reaction evidence="8">
        <text>a uridine in tRNA = a pseudouridine in tRNA</text>
        <dbReference type="Rhea" id="RHEA:54572"/>
        <dbReference type="Rhea" id="RHEA-COMP:13339"/>
        <dbReference type="Rhea" id="RHEA-COMP:13934"/>
        <dbReference type="ChEBI" id="CHEBI:65314"/>
        <dbReference type="ChEBI" id="CHEBI:65315"/>
    </reaction>
</comment>
<dbReference type="InterPro" id="IPR020103">
    <property type="entry name" value="PsdUridine_synth_cat_dom_sf"/>
</dbReference>
<dbReference type="NCBIfam" id="TIGR00071">
    <property type="entry name" value="hisT_truA"/>
    <property type="match status" value="1"/>
</dbReference>
<dbReference type="EMBL" id="JANTQA010000020">
    <property type="protein sequence ID" value="KAJ3446591.1"/>
    <property type="molecule type" value="Genomic_DNA"/>
</dbReference>
<dbReference type="GO" id="GO:0003723">
    <property type="term" value="F:RNA binding"/>
    <property type="evidence" value="ECO:0007669"/>
    <property type="project" value="InterPro"/>
</dbReference>
<comment type="caution">
    <text evidence="13">The sequence shown here is derived from an EMBL/GenBank/DDBJ whole genome shotgun (WGS) entry which is preliminary data.</text>
</comment>
<dbReference type="InterPro" id="IPR020097">
    <property type="entry name" value="PsdUridine_synth_TruA_a/b_dom"/>
</dbReference>
<evidence type="ECO:0000256" key="9">
    <source>
        <dbReference type="PIRSR" id="PIRSR641708-1"/>
    </source>
</evidence>
<evidence type="ECO:0000256" key="1">
    <source>
        <dbReference type="ARBA" id="ARBA00001166"/>
    </source>
</evidence>
<feature type="domain" description="Pseudouridine synthase I TruA alpha/beta" evidence="12">
    <location>
        <begin position="289"/>
        <end position="391"/>
    </location>
</feature>
<keyword evidence="5" id="KW-0819">tRNA processing</keyword>
<dbReference type="PANTHER" id="PTHR11142:SF4">
    <property type="entry name" value="PSEUDOURIDYLATE SYNTHASE 1 HOMOLOG"/>
    <property type="match status" value="1"/>
</dbReference>
<dbReference type="GO" id="GO:0009982">
    <property type="term" value="F:pseudouridine synthase activity"/>
    <property type="evidence" value="ECO:0007669"/>
    <property type="project" value="InterPro"/>
</dbReference>
<feature type="active site" description="Nucleophile" evidence="9">
    <location>
        <position position="183"/>
    </location>
</feature>
<dbReference type="CDD" id="cd02568">
    <property type="entry name" value="PseudoU_synth_PUS1_PUS2"/>
    <property type="match status" value="1"/>
</dbReference>
<evidence type="ECO:0000256" key="6">
    <source>
        <dbReference type="ARBA" id="ARBA00023235"/>
    </source>
</evidence>
<feature type="region of interest" description="Disordered" evidence="11">
    <location>
        <begin position="1"/>
        <end position="118"/>
    </location>
</feature>
<dbReference type="AlphaFoldDB" id="A0AAV8A0M9"/>
<evidence type="ECO:0000256" key="3">
    <source>
        <dbReference type="ARBA" id="ARBA00009375"/>
    </source>
</evidence>
<comment type="catalytic activity">
    <reaction evidence="1">
        <text>a uridine in mRNA = a pseudouridine in mRNA</text>
        <dbReference type="Rhea" id="RHEA:56644"/>
        <dbReference type="Rhea" id="RHEA-COMP:14658"/>
        <dbReference type="Rhea" id="RHEA-COMP:14659"/>
        <dbReference type="ChEBI" id="CHEBI:65314"/>
        <dbReference type="ChEBI" id="CHEBI:65315"/>
    </reaction>
</comment>
<evidence type="ECO:0000256" key="4">
    <source>
        <dbReference type="ARBA" id="ARBA00022664"/>
    </source>
</evidence>
<dbReference type="FunFam" id="3.30.70.580:FF:000002">
    <property type="entry name" value="tRNA pseudouridine synthase"/>
    <property type="match status" value="1"/>
</dbReference>
<dbReference type="SUPFAM" id="SSF55120">
    <property type="entry name" value="Pseudouridine synthase"/>
    <property type="match status" value="1"/>
</dbReference>
<comment type="subcellular location">
    <subcellularLocation>
        <location evidence="2">Nucleus</location>
    </subcellularLocation>
</comment>
<keyword evidence="7" id="KW-0539">Nucleus</keyword>
<dbReference type="Pfam" id="PF01416">
    <property type="entry name" value="PseudoU_synth_1"/>
    <property type="match status" value="1"/>
</dbReference>
<dbReference type="Proteomes" id="UP001146793">
    <property type="component" value="Unassembled WGS sequence"/>
</dbReference>
<evidence type="ECO:0000256" key="10">
    <source>
        <dbReference type="PIRSR" id="PIRSR641708-2"/>
    </source>
</evidence>
<dbReference type="InterPro" id="IPR041708">
    <property type="entry name" value="PUS1/PUS2-like"/>
</dbReference>
<gene>
    <name evidence="13" type="ORF">M0812_08403</name>
</gene>
<dbReference type="GO" id="GO:1990481">
    <property type="term" value="P:mRNA pseudouridine synthesis"/>
    <property type="evidence" value="ECO:0007669"/>
    <property type="project" value="TreeGrafter"/>
</dbReference>
<sequence>MGNFWDTSEIEKTNTTKNKKNSKTKLVNNEKEKKMKEKQEENKRKNRNRKRKAKKKRKKNVPEWRKRRFPSYPEHNNESQVKNSNSGSSKATKDSSQELKRKRINTNKNNENQEKKAPKRRVAVIFGYLGTGYHGLQIQYGGQNVIKTIELELVNAFAKIGAISEENKVDIKKVGWSRAGRTDKGVHAARQCVVFKMAMIDTEKKIVKLVNSVLPKDIRVWGIQRVTRTFNAQRRCDYRKYQFLLPTFLLTEKSIPSIEEEETTIEEKRLRFEIFTEEALKFYNEKVLSKFIGTNNYHNYTKGKTYNNPKSMRYITKMVANKPITLNEKQWILIEITGQSFMIHQIRKMITMSIGVMRGCITLEQFEDSFTESKYLIPIIPGFGLLLDRAVYETYNNLKITQERGTIHFNHMNQEIENFKINHIFSHIAEVEKNENQFYDWLKTLYKRAIIKVEIN</sequence>
<evidence type="ECO:0000313" key="13">
    <source>
        <dbReference type="EMBL" id="KAJ3446591.1"/>
    </source>
</evidence>
<dbReference type="InterPro" id="IPR020094">
    <property type="entry name" value="TruA/RsuA/RluB/E/F_N"/>
</dbReference>
<dbReference type="GO" id="GO:0005634">
    <property type="term" value="C:nucleus"/>
    <property type="evidence" value="ECO:0007669"/>
    <property type="project" value="UniProtKB-SubCell"/>
</dbReference>
<evidence type="ECO:0000256" key="5">
    <source>
        <dbReference type="ARBA" id="ARBA00022694"/>
    </source>
</evidence>
<dbReference type="InterPro" id="IPR020095">
    <property type="entry name" value="PsdUridine_synth_TruA_C"/>
</dbReference>
<reference evidence="13" key="1">
    <citation type="submission" date="2022-08" db="EMBL/GenBank/DDBJ databases">
        <title>Novel sulphate-reducing endosymbionts in the free-living metamonad Anaeramoeba.</title>
        <authorList>
            <person name="Jerlstrom-Hultqvist J."/>
            <person name="Cepicka I."/>
            <person name="Gallot-Lavallee L."/>
            <person name="Salas-Leiva D."/>
            <person name="Curtis B.A."/>
            <person name="Zahonova K."/>
            <person name="Pipaliya S."/>
            <person name="Dacks J."/>
            <person name="Roger A.J."/>
        </authorList>
    </citation>
    <scope>NUCLEOTIDE SEQUENCE</scope>
    <source>
        <strain evidence="13">Busselton2</strain>
    </source>
</reference>
<dbReference type="Gene3D" id="3.30.70.580">
    <property type="entry name" value="Pseudouridine synthase I, catalytic domain, N-terminal subdomain"/>
    <property type="match status" value="1"/>
</dbReference>
<keyword evidence="4" id="KW-0507">mRNA processing</keyword>
<dbReference type="Gene3D" id="3.30.70.660">
    <property type="entry name" value="Pseudouridine synthase I, catalytic domain, C-terminal subdomain"/>
    <property type="match status" value="1"/>
</dbReference>
<organism evidence="13 14">
    <name type="scientific">Anaeramoeba flamelloides</name>
    <dbReference type="NCBI Taxonomy" id="1746091"/>
    <lineage>
        <taxon>Eukaryota</taxon>
        <taxon>Metamonada</taxon>
        <taxon>Anaeramoebidae</taxon>
        <taxon>Anaeramoeba</taxon>
    </lineage>
</organism>